<feature type="region of interest" description="Disordered" evidence="3">
    <location>
        <begin position="42"/>
        <end position="86"/>
    </location>
</feature>
<reference evidence="4" key="1">
    <citation type="submission" date="2019-05" db="EMBL/GenBank/DDBJ databases">
        <title>Diversity of sweet potato viruses in China.</title>
        <authorList>
            <person name="Wang Y."/>
            <person name="Zhang Z."/>
            <person name="Qiao Q."/>
            <person name="Qin Y."/>
            <person name="Zhang D."/>
            <person name="Wang S."/>
            <person name="Tian Y."/>
            <person name="Zhao F."/>
        </authorList>
    </citation>
    <scope>NUCLEOTIDE SEQUENCE</scope>
    <source>
        <strain evidence="4">Shandong2-2017</strain>
    </source>
</reference>
<evidence type="ECO:0000256" key="3">
    <source>
        <dbReference type="SAM" id="MobiDB-lite"/>
    </source>
</evidence>
<dbReference type="Pfam" id="PF01492">
    <property type="entry name" value="Gemini_C4"/>
    <property type="match status" value="1"/>
</dbReference>
<sequence>MGALISTCLCSSRANTTAQIADSSTWFPQPGQHISIQTFRELNPVPTSSPIWTRTETHPNGENSRSMDDLQGEGNSQPMTLTQRHLTQAVSQRLLELYGN</sequence>
<evidence type="ECO:0000313" key="4">
    <source>
        <dbReference type="EMBL" id="QFR36405.1"/>
    </source>
</evidence>
<keyword evidence="2" id="KW-0945">Host-virus interaction</keyword>
<accession>A0A5P8N6D8</accession>
<organism evidence="4">
    <name type="scientific">Sweet potato leaf curl Hubei virus</name>
    <dbReference type="NCBI Taxonomy" id="2282485"/>
    <lineage>
        <taxon>Viruses</taxon>
        <taxon>Monodnaviria</taxon>
        <taxon>Shotokuvirae</taxon>
        <taxon>Cressdnaviricota</taxon>
        <taxon>Repensiviricetes</taxon>
        <taxon>Geplafuvirales</taxon>
        <taxon>Geminiviridae</taxon>
        <taxon>Begomovirus</taxon>
        <taxon>Begomovirus ipomoeahubeiense</taxon>
    </lineage>
</organism>
<protein>
    <submittedName>
        <fullName evidence="4">AC4</fullName>
    </submittedName>
</protein>
<evidence type="ECO:0000256" key="1">
    <source>
        <dbReference type="ARBA" id="ARBA00008996"/>
    </source>
</evidence>
<dbReference type="EMBL" id="MK951973">
    <property type="protein sequence ID" value="QFR36405.1"/>
    <property type="molecule type" value="Genomic_DNA"/>
</dbReference>
<name>A0A5P8N6D8_9GEMI</name>
<feature type="compositionally biased region" description="Polar residues" evidence="3">
    <location>
        <begin position="73"/>
        <end position="86"/>
    </location>
</feature>
<proteinExistence type="inferred from homology"/>
<dbReference type="InterPro" id="IPR002488">
    <property type="entry name" value="Gemini_C4"/>
</dbReference>
<comment type="similarity">
    <text evidence="1">Belongs to the geminiviridae protein AC4/C4 family.</text>
</comment>
<evidence type="ECO:0000256" key="2">
    <source>
        <dbReference type="ARBA" id="ARBA00022581"/>
    </source>
</evidence>
<feature type="compositionally biased region" description="Polar residues" evidence="3">
    <location>
        <begin position="42"/>
        <end position="64"/>
    </location>
</feature>